<dbReference type="AlphaFoldDB" id="A0A9Q0NG77"/>
<feature type="domain" description="Chitin-binding type-4" evidence="8">
    <location>
        <begin position="248"/>
        <end position="432"/>
    </location>
</feature>
<evidence type="ECO:0000256" key="1">
    <source>
        <dbReference type="ARBA" id="ARBA00001973"/>
    </source>
</evidence>
<keyword evidence="2" id="KW-0479">Metal-binding</keyword>
<dbReference type="PANTHER" id="PTHR36575">
    <property type="entry name" value="BINDING PROTEIN, PUTATIVE (AFU_ORTHOLOGUE AFUA_1G14430)-RELATED"/>
    <property type="match status" value="1"/>
</dbReference>
<keyword evidence="5" id="KW-0325">Glycoprotein</keyword>
<comment type="similarity">
    <text evidence="6">Belongs to the polysaccharide monooxygenase AA13 family.</text>
</comment>
<dbReference type="PANTHER" id="PTHR36575:SF2">
    <property type="entry name" value="CHITIN-BINDING TYPE-4 DOMAIN-CONTAINING PROTEIN-RELATED"/>
    <property type="match status" value="1"/>
</dbReference>
<accession>A0A9Q0NG77</accession>
<proteinExistence type="inferred from homology"/>
<dbReference type="EMBL" id="WJQU01000001">
    <property type="protein sequence ID" value="KAJ6649664.1"/>
    <property type="molecule type" value="Genomic_DNA"/>
</dbReference>
<protein>
    <recommendedName>
        <fullName evidence="8">Chitin-binding type-4 domain-containing protein</fullName>
    </recommendedName>
</protein>
<evidence type="ECO:0000259" key="8">
    <source>
        <dbReference type="Pfam" id="PF03067"/>
    </source>
</evidence>
<evidence type="ECO:0000313" key="9">
    <source>
        <dbReference type="EMBL" id="KAJ6649664.1"/>
    </source>
</evidence>
<dbReference type="Pfam" id="PF03067">
    <property type="entry name" value="LPMO_10"/>
    <property type="match status" value="2"/>
</dbReference>
<evidence type="ECO:0000313" key="10">
    <source>
        <dbReference type="Proteomes" id="UP001151699"/>
    </source>
</evidence>
<dbReference type="GO" id="GO:0046872">
    <property type="term" value="F:metal ion binding"/>
    <property type="evidence" value="ECO:0007669"/>
    <property type="project" value="UniProtKB-KW"/>
</dbReference>
<comment type="caution">
    <text evidence="9">The sequence shown here is derived from an EMBL/GenBank/DDBJ whole genome shotgun (WGS) entry which is preliminary data.</text>
</comment>
<evidence type="ECO:0000256" key="5">
    <source>
        <dbReference type="ARBA" id="ARBA00023180"/>
    </source>
</evidence>
<feature type="chain" id="PRO_5040188605" description="Chitin-binding type-4 domain-containing protein" evidence="7">
    <location>
        <begin position="17"/>
        <end position="435"/>
    </location>
</feature>
<sequence>MKKVIFFILLVAGLSGIEPHGFVKRPLSRTSIFRERDTNGAQGPFWWNDTGVWCGNVQQDLNYSQCGRCGDAFGETHANQGGKYDKAIITGTYIAGEVIDIRVEITVNHRGFFTIELCPHPVETDNCFSRLNIVDGSHEIRSGNMMCTGPTQAIGPITARVQLPANVRCSRCTLRWTYRTAYPPAPDHCFNPNPAQTFRNCVDVDYRRLLHRDKKRYQLITLNQNQRHSVELIYLCLNKASLSCVEPHGFVQRPLSRTSIFRERDTNGAQVPFWWNDTGVWCGNVQQDLNYSQCGRCGDVFGETHANQGGRYDKAIITGTYNAGQVIDIRVEITANHRGFFTIELCPNPVETDNCFSRLNIVGGSHEIRSGNMMCVGPTQVIGPVTARVQLPANVRCTRCSLRWTYRTAYPPAPDHCFNPNPAQTFRNCVDVRIN</sequence>
<reference evidence="9" key="1">
    <citation type="submission" date="2022-07" db="EMBL/GenBank/DDBJ databases">
        <authorList>
            <person name="Trinca V."/>
            <person name="Uliana J.V.C."/>
            <person name="Torres T.T."/>
            <person name="Ward R.J."/>
            <person name="Monesi N."/>
        </authorList>
    </citation>
    <scope>NUCLEOTIDE SEQUENCE</scope>
    <source>
        <strain evidence="9">HSMRA1968</strain>
        <tissue evidence="9">Whole embryos</tissue>
    </source>
</reference>
<keyword evidence="7" id="KW-0732">Signal</keyword>
<evidence type="ECO:0000256" key="6">
    <source>
        <dbReference type="ARBA" id="ARBA00034311"/>
    </source>
</evidence>
<dbReference type="InterPro" id="IPR004302">
    <property type="entry name" value="Cellulose/chitin-bd_N"/>
</dbReference>
<dbReference type="Proteomes" id="UP001151699">
    <property type="component" value="Chromosome A"/>
</dbReference>
<name>A0A9Q0NG77_9DIPT</name>
<keyword evidence="3" id="KW-0186">Copper</keyword>
<dbReference type="InterPro" id="IPR052282">
    <property type="entry name" value="Starch-active_LPMO"/>
</dbReference>
<evidence type="ECO:0000256" key="3">
    <source>
        <dbReference type="ARBA" id="ARBA00023008"/>
    </source>
</evidence>
<keyword evidence="4" id="KW-1015">Disulfide bond</keyword>
<gene>
    <name evidence="9" type="ORF">Bhyg_04902</name>
</gene>
<organism evidence="9 10">
    <name type="scientific">Pseudolycoriella hygida</name>
    <dbReference type="NCBI Taxonomy" id="35572"/>
    <lineage>
        <taxon>Eukaryota</taxon>
        <taxon>Metazoa</taxon>
        <taxon>Ecdysozoa</taxon>
        <taxon>Arthropoda</taxon>
        <taxon>Hexapoda</taxon>
        <taxon>Insecta</taxon>
        <taxon>Pterygota</taxon>
        <taxon>Neoptera</taxon>
        <taxon>Endopterygota</taxon>
        <taxon>Diptera</taxon>
        <taxon>Nematocera</taxon>
        <taxon>Sciaroidea</taxon>
        <taxon>Sciaridae</taxon>
        <taxon>Pseudolycoriella</taxon>
    </lineage>
</organism>
<evidence type="ECO:0000256" key="4">
    <source>
        <dbReference type="ARBA" id="ARBA00023157"/>
    </source>
</evidence>
<dbReference type="OrthoDB" id="64893at2759"/>
<feature type="signal peptide" evidence="7">
    <location>
        <begin position="1"/>
        <end position="16"/>
    </location>
</feature>
<keyword evidence="10" id="KW-1185">Reference proteome</keyword>
<feature type="domain" description="Chitin-binding type-4" evidence="8">
    <location>
        <begin position="20"/>
        <end position="204"/>
    </location>
</feature>
<evidence type="ECO:0000256" key="2">
    <source>
        <dbReference type="ARBA" id="ARBA00022723"/>
    </source>
</evidence>
<comment type="cofactor">
    <cofactor evidence="1">
        <name>Cu(2+)</name>
        <dbReference type="ChEBI" id="CHEBI:29036"/>
    </cofactor>
</comment>
<evidence type="ECO:0000256" key="7">
    <source>
        <dbReference type="SAM" id="SignalP"/>
    </source>
</evidence>